<dbReference type="PANTHER" id="PTHR33392">
    <property type="entry name" value="POLYISOPRENYL-TEICHOIC ACID--PEPTIDOGLYCAN TEICHOIC ACID TRANSFERASE TAGU"/>
    <property type="match status" value="1"/>
</dbReference>
<feature type="transmembrane region" description="Helical" evidence="2">
    <location>
        <begin position="16"/>
        <end position="37"/>
    </location>
</feature>
<comment type="caution">
    <text evidence="4">The sequence shown here is derived from an EMBL/GenBank/DDBJ whole genome shotgun (WGS) entry which is preliminary data.</text>
</comment>
<gene>
    <name evidence="4" type="ORF">JOE21_001551</name>
</gene>
<dbReference type="Proteomes" id="UP001185012">
    <property type="component" value="Unassembled WGS sequence"/>
</dbReference>
<accession>A0ABU1ILA7</accession>
<reference evidence="4 5" key="1">
    <citation type="submission" date="2023-07" db="EMBL/GenBank/DDBJ databases">
        <title>Genomic Encyclopedia of Type Strains, Phase IV (KMG-IV): sequencing the most valuable type-strain genomes for metagenomic binning, comparative biology and taxonomic classification.</title>
        <authorList>
            <person name="Goeker M."/>
        </authorList>
    </citation>
    <scope>NUCLEOTIDE SEQUENCE [LARGE SCALE GENOMIC DNA]</scope>
    <source>
        <strain evidence="4 5">DSM 45903</strain>
    </source>
</reference>
<dbReference type="EMBL" id="JAVDQG010000003">
    <property type="protein sequence ID" value="MDR6225553.1"/>
    <property type="molecule type" value="Genomic_DNA"/>
</dbReference>
<dbReference type="InterPro" id="IPR050922">
    <property type="entry name" value="LytR/CpsA/Psr_CW_biosynth"/>
</dbReference>
<sequence>MSDPNPPVKPVKRRRLWLYLLVSVFFIALTVFGYYGYQVYQAMNQAYEPPTREKSEKRDSKVKITEDPVSILLLGVDERKNDKGRSDTMIVMTINPRQQTVKMMNIPRDTYTVIPGRAGYDKINHAYAFGGTELAITSVEEFLDIPIDHYAKVNMKGFSRIIDELGGVEVDVPFDFEFQDYHFQQGPMLLDGDAAFRFTQMRKDDPRGDLGRNERQQQVIKGILKKGTSASSWSKWDDVLGQIGENVTTDISPVDLLQLQGIYKQLGNKKIETLTIEGENKRIDRIFYYVVSDEEKARIQLELREHLELPAEKTHAGR</sequence>
<keyword evidence="2" id="KW-1133">Transmembrane helix</keyword>
<dbReference type="PANTHER" id="PTHR33392:SF6">
    <property type="entry name" value="POLYISOPRENYL-TEICHOIC ACID--PEPTIDOGLYCAN TEICHOIC ACID TRANSFERASE TAGU"/>
    <property type="match status" value="1"/>
</dbReference>
<dbReference type="NCBIfam" id="TIGR00350">
    <property type="entry name" value="lytR_cpsA_psr"/>
    <property type="match status" value="1"/>
</dbReference>
<evidence type="ECO:0000256" key="2">
    <source>
        <dbReference type="SAM" id="Phobius"/>
    </source>
</evidence>
<keyword evidence="2" id="KW-0472">Membrane</keyword>
<feature type="domain" description="Cell envelope-related transcriptional attenuator" evidence="3">
    <location>
        <begin position="85"/>
        <end position="226"/>
    </location>
</feature>
<name>A0ABU1ILA7_9BACL</name>
<keyword evidence="5" id="KW-1185">Reference proteome</keyword>
<dbReference type="Gene3D" id="3.40.630.190">
    <property type="entry name" value="LCP protein"/>
    <property type="match status" value="1"/>
</dbReference>
<evidence type="ECO:0000259" key="3">
    <source>
        <dbReference type="Pfam" id="PF03816"/>
    </source>
</evidence>
<dbReference type="InterPro" id="IPR004474">
    <property type="entry name" value="LytR_CpsA_psr"/>
</dbReference>
<evidence type="ECO:0000256" key="1">
    <source>
        <dbReference type="ARBA" id="ARBA00006068"/>
    </source>
</evidence>
<protein>
    <submittedName>
        <fullName evidence="4">LCP family protein required for cell wall assembly</fullName>
    </submittedName>
</protein>
<evidence type="ECO:0000313" key="5">
    <source>
        <dbReference type="Proteomes" id="UP001185012"/>
    </source>
</evidence>
<dbReference type="RefSeq" id="WP_309864381.1">
    <property type="nucleotide sequence ID" value="NZ_JAVDQG010000003.1"/>
</dbReference>
<dbReference type="Pfam" id="PF03816">
    <property type="entry name" value="LytR_cpsA_psr"/>
    <property type="match status" value="1"/>
</dbReference>
<evidence type="ECO:0000313" key="4">
    <source>
        <dbReference type="EMBL" id="MDR6225553.1"/>
    </source>
</evidence>
<keyword evidence="2" id="KW-0812">Transmembrane</keyword>
<proteinExistence type="inferred from homology"/>
<comment type="similarity">
    <text evidence="1">Belongs to the LytR/CpsA/Psr (LCP) family.</text>
</comment>
<organism evidence="4 5">
    <name type="scientific">Desmospora profundinema</name>
    <dbReference type="NCBI Taxonomy" id="1571184"/>
    <lineage>
        <taxon>Bacteria</taxon>
        <taxon>Bacillati</taxon>
        <taxon>Bacillota</taxon>
        <taxon>Bacilli</taxon>
        <taxon>Bacillales</taxon>
        <taxon>Thermoactinomycetaceae</taxon>
        <taxon>Desmospora</taxon>
    </lineage>
</organism>